<sequence>MNMKGIRFFSTRTVRPTNHKESAQRIELTPWDLQLILVDGIQKGLLFLKPTPQQQNEMVNTLIQHLETSLSCTLDFFYPLAGRLTTTKNDDNSTSFFIQCNNAGAEFTHAVADGVTVAEILKPVYVPRLVHSFFPLNGVHNFEGTSKPLLAVQVTELVDGIFVGCTINHVVVDGTTFWHFFNSWSEISRGSNHVSNPPFLQRWFLDGIDCPIRLHLPQDEQLFNKFIPPPPPLQERVFHFTKEKIAGLKAKANAEIGTDRISSLQAILAHLWQAIIRSRHLGSDQAVNYRLLVGVRPRLDPPLPSHYFGNALQVGTATLKAGELLENGIGYAAWQMNQMVALQTDETIRNFLESWVKEPKLFTLGNIINKTAVATGSSPRFNVYGTDFGWGRPVAVRSGAGNKSDGKLTVFPGVEEGSVDVEACLSAQTLEAIGDDAEFMEAVAI</sequence>
<accession>A0AAP0S356</accession>
<evidence type="ECO:0000256" key="1">
    <source>
        <dbReference type="ARBA" id="ARBA00022679"/>
    </source>
</evidence>
<keyword evidence="3" id="KW-1185">Reference proteome</keyword>
<dbReference type="GO" id="GO:0016740">
    <property type="term" value="F:transferase activity"/>
    <property type="evidence" value="ECO:0007669"/>
    <property type="project" value="UniProtKB-KW"/>
</dbReference>
<keyword evidence="1" id="KW-0808">Transferase</keyword>
<dbReference type="Proteomes" id="UP001415857">
    <property type="component" value="Unassembled WGS sequence"/>
</dbReference>
<protein>
    <recommendedName>
        <fullName evidence="4">HXXXD-type acyl-transferase family protein</fullName>
    </recommendedName>
</protein>
<evidence type="ECO:0008006" key="4">
    <source>
        <dbReference type="Google" id="ProtNLM"/>
    </source>
</evidence>
<dbReference type="Gene3D" id="3.30.559.10">
    <property type="entry name" value="Chloramphenicol acetyltransferase-like domain"/>
    <property type="match status" value="2"/>
</dbReference>
<comment type="caution">
    <text evidence="2">The sequence shown here is derived from an EMBL/GenBank/DDBJ whole genome shotgun (WGS) entry which is preliminary data.</text>
</comment>
<dbReference type="InterPro" id="IPR023213">
    <property type="entry name" value="CAT-like_dom_sf"/>
</dbReference>
<organism evidence="2 3">
    <name type="scientific">Liquidambar formosana</name>
    <name type="common">Formosan gum</name>
    <dbReference type="NCBI Taxonomy" id="63359"/>
    <lineage>
        <taxon>Eukaryota</taxon>
        <taxon>Viridiplantae</taxon>
        <taxon>Streptophyta</taxon>
        <taxon>Embryophyta</taxon>
        <taxon>Tracheophyta</taxon>
        <taxon>Spermatophyta</taxon>
        <taxon>Magnoliopsida</taxon>
        <taxon>eudicotyledons</taxon>
        <taxon>Gunneridae</taxon>
        <taxon>Pentapetalae</taxon>
        <taxon>Saxifragales</taxon>
        <taxon>Altingiaceae</taxon>
        <taxon>Liquidambar</taxon>
    </lineage>
</organism>
<dbReference type="Pfam" id="PF02458">
    <property type="entry name" value="Transferase"/>
    <property type="match status" value="1"/>
</dbReference>
<gene>
    <name evidence="2" type="ORF">L1049_025182</name>
</gene>
<reference evidence="2 3" key="1">
    <citation type="journal article" date="2024" name="Plant J.">
        <title>Genome sequences and population genomics reveal climatic adaptation and genomic divergence between two closely related sweetgum species.</title>
        <authorList>
            <person name="Xu W.Q."/>
            <person name="Ren C.Q."/>
            <person name="Zhang X.Y."/>
            <person name="Comes H.P."/>
            <person name="Liu X.H."/>
            <person name="Li Y.G."/>
            <person name="Kettle C.J."/>
            <person name="Jalonen R."/>
            <person name="Gaisberger H."/>
            <person name="Ma Y.Z."/>
            <person name="Qiu Y.X."/>
        </authorList>
    </citation>
    <scope>NUCLEOTIDE SEQUENCE [LARGE SCALE GENOMIC DNA]</scope>
    <source>
        <strain evidence="2">Hangzhou</strain>
    </source>
</reference>
<proteinExistence type="predicted"/>
<dbReference type="EMBL" id="JBBPBK010000005">
    <property type="protein sequence ID" value="KAK9285980.1"/>
    <property type="molecule type" value="Genomic_DNA"/>
</dbReference>
<name>A0AAP0S356_LIQFO</name>
<dbReference type="PANTHER" id="PTHR31896:SF43">
    <property type="entry name" value="PROTEIN ENHANCED PSEUDOMONAS SUSCEPTIBILITY 1"/>
    <property type="match status" value="1"/>
</dbReference>
<evidence type="ECO:0000313" key="3">
    <source>
        <dbReference type="Proteomes" id="UP001415857"/>
    </source>
</evidence>
<evidence type="ECO:0000313" key="2">
    <source>
        <dbReference type="EMBL" id="KAK9285980.1"/>
    </source>
</evidence>
<dbReference type="PANTHER" id="PTHR31896">
    <property type="entry name" value="FAMILY REGULATORY PROTEIN, PUTATIVE (AFU_ORTHOLOGUE AFUA_3G14730)-RELATED"/>
    <property type="match status" value="1"/>
</dbReference>
<dbReference type="AlphaFoldDB" id="A0AAP0S356"/>
<dbReference type="InterPro" id="IPR051283">
    <property type="entry name" value="Sec_Metabolite_Acyltrans"/>
</dbReference>